<evidence type="ECO:0000313" key="3">
    <source>
        <dbReference type="EMBL" id="KAF9781396.1"/>
    </source>
</evidence>
<organism evidence="3 4">
    <name type="scientific">Thelephora terrestris</name>
    <dbReference type="NCBI Taxonomy" id="56493"/>
    <lineage>
        <taxon>Eukaryota</taxon>
        <taxon>Fungi</taxon>
        <taxon>Dikarya</taxon>
        <taxon>Basidiomycota</taxon>
        <taxon>Agaricomycotina</taxon>
        <taxon>Agaricomycetes</taxon>
        <taxon>Thelephorales</taxon>
        <taxon>Thelephoraceae</taxon>
        <taxon>Thelephora</taxon>
    </lineage>
</organism>
<comment type="caution">
    <text evidence="3">The sequence shown here is derived from an EMBL/GenBank/DDBJ whole genome shotgun (WGS) entry which is preliminary data.</text>
</comment>
<dbReference type="AlphaFoldDB" id="A0A9P6H8Q6"/>
<accession>A0A9P6H8Q6</accession>
<evidence type="ECO:0000256" key="2">
    <source>
        <dbReference type="SAM" id="SignalP"/>
    </source>
</evidence>
<reference evidence="3" key="1">
    <citation type="journal article" date="2020" name="Nat. Commun.">
        <title>Large-scale genome sequencing of mycorrhizal fungi provides insights into the early evolution of symbiotic traits.</title>
        <authorList>
            <person name="Miyauchi S."/>
            <person name="Kiss E."/>
            <person name="Kuo A."/>
            <person name="Drula E."/>
            <person name="Kohler A."/>
            <person name="Sanchez-Garcia M."/>
            <person name="Morin E."/>
            <person name="Andreopoulos B."/>
            <person name="Barry K.W."/>
            <person name="Bonito G."/>
            <person name="Buee M."/>
            <person name="Carver A."/>
            <person name="Chen C."/>
            <person name="Cichocki N."/>
            <person name="Clum A."/>
            <person name="Culley D."/>
            <person name="Crous P.W."/>
            <person name="Fauchery L."/>
            <person name="Girlanda M."/>
            <person name="Hayes R.D."/>
            <person name="Keri Z."/>
            <person name="LaButti K."/>
            <person name="Lipzen A."/>
            <person name="Lombard V."/>
            <person name="Magnuson J."/>
            <person name="Maillard F."/>
            <person name="Murat C."/>
            <person name="Nolan M."/>
            <person name="Ohm R.A."/>
            <person name="Pangilinan J."/>
            <person name="Pereira M.F."/>
            <person name="Perotto S."/>
            <person name="Peter M."/>
            <person name="Pfister S."/>
            <person name="Riley R."/>
            <person name="Sitrit Y."/>
            <person name="Stielow J.B."/>
            <person name="Szollosi G."/>
            <person name="Zifcakova L."/>
            <person name="Stursova M."/>
            <person name="Spatafora J.W."/>
            <person name="Tedersoo L."/>
            <person name="Vaario L.M."/>
            <person name="Yamada A."/>
            <person name="Yan M."/>
            <person name="Wang P."/>
            <person name="Xu J."/>
            <person name="Bruns T."/>
            <person name="Baldrian P."/>
            <person name="Vilgalys R."/>
            <person name="Dunand C."/>
            <person name="Henrissat B."/>
            <person name="Grigoriev I.V."/>
            <person name="Hibbett D."/>
            <person name="Nagy L.G."/>
            <person name="Martin F.M."/>
        </authorList>
    </citation>
    <scope>NUCLEOTIDE SEQUENCE</scope>
    <source>
        <strain evidence="3">UH-Tt-Lm1</strain>
    </source>
</reference>
<proteinExistence type="predicted"/>
<name>A0A9P6H8Q6_9AGAM</name>
<keyword evidence="2" id="KW-0732">Signal</keyword>
<feature type="signal peptide" evidence="2">
    <location>
        <begin position="1"/>
        <end position="21"/>
    </location>
</feature>
<evidence type="ECO:0000256" key="1">
    <source>
        <dbReference type="SAM" id="MobiDB-lite"/>
    </source>
</evidence>
<dbReference type="OrthoDB" id="10566941at2759"/>
<feature type="compositionally biased region" description="Low complexity" evidence="1">
    <location>
        <begin position="305"/>
        <end position="324"/>
    </location>
</feature>
<feature type="chain" id="PRO_5040109208" evidence="2">
    <location>
        <begin position="22"/>
        <end position="340"/>
    </location>
</feature>
<gene>
    <name evidence="3" type="ORF">BJ322DRAFT_1080810</name>
</gene>
<reference evidence="3" key="2">
    <citation type="submission" date="2020-11" db="EMBL/GenBank/DDBJ databases">
        <authorList>
            <consortium name="DOE Joint Genome Institute"/>
            <person name="Kuo A."/>
            <person name="Miyauchi S."/>
            <person name="Kiss E."/>
            <person name="Drula E."/>
            <person name="Kohler A."/>
            <person name="Sanchez-Garcia M."/>
            <person name="Andreopoulos B."/>
            <person name="Barry K.W."/>
            <person name="Bonito G."/>
            <person name="Buee M."/>
            <person name="Carver A."/>
            <person name="Chen C."/>
            <person name="Cichocki N."/>
            <person name="Clum A."/>
            <person name="Culley D."/>
            <person name="Crous P.W."/>
            <person name="Fauchery L."/>
            <person name="Girlanda M."/>
            <person name="Hayes R."/>
            <person name="Keri Z."/>
            <person name="Labutti K."/>
            <person name="Lipzen A."/>
            <person name="Lombard V."/>
            <person name="Magnuson J."/>
            <person name="Maillard F."/>
            <person name="Morin E."/>
            <person name="Murat C."/>
            <person name="Nolan M."/>
            <person name="Ohm R."/>
            <person name="Pangilinan J."/>
            <person name="Pereira M."/>
            <person name="Perotto S."/>
            <person name="Peter M."/>
            <person name="Riley R."/>
            <person name="Sitrit Y."/>
            <person name="Stielow B."/>
            <person name="Szollosi G."/>
            <person name="Zifcakova L."/>
            <person name="Stursova M."/>
            <person name="Spatafora J.W."/>
            <person name="Tedersoo L."/>
            <person name="Vaario L.-M."/>
            <person name="Yamada A."/>
            <person name="Yan M."/>
            <person name="Wang P."/>
            <person name="Xu J."/>
            <person name="Bruns T."/>
            <person name="Baldrian P."/>
            <person name="Vilgalys R."/>
            <person name="Henrissat B."/>
            <person name="Grigoriev I.V."/>
            <person name="Hibbett D."/>
            <person name="Nagy L.G."/>
            <person name="Martin F.M."/>
        </authorList>
    </citation>
    <scope>NUCLEOTIDE SEQUENCE</scope>
    <source>
        <strain evidence="3">UH-Tt-Lm1</strain>
    </source>
</reference>
<feature type="compositionally biased region" description="Low complexity" evidence="1">
    <location>
        <begin position="48"/>
        <end position="65"/>
    </location>
</feature>
<feature type="region of interest" description="Disordered" evidence="1">
    <location>
        <begin position="33"/>
        <end position="65"/>
    </location>
</feature>
<evidence type="ECO:0000313" key="4">
    <source>
        <dbReference type="Proteomes" id="UP000736335"/>
    </source>
</evidence>
<sequence>MSFLLPLAILSLSAIAAPVTGWAPRSNGSGDLEAPIHLGASGSSAPRGLGTTSLASSTSVDDSTSLTETNLDTELSSILKSLGSSTDTSLGTWVYSDDLSSYLGTGTTNQLFTATSLVIHAGEDPEAWACIPDGETGSQTIAGLESSSWILLDDLACSLNKDASVPITAILVYRLDGSSDAVVYVSLTDPQSTMSTLSLDHPIDTFLCTDIPGISSDLGLGYDLDTATSYHENLSSDPRLDTSTRVGYETDLSALGTNTNIAADSTSDLSTSTPSSLYLATDTNYGVKSPSNLYTSTSSSLGLATDSDTVDSSLNSSLDADLASGPSDFNGLGVSPSPCP</sequence>
<keyword evidence="4" id="KW-1185">Reference proteome</keyword>
<feature type="region of interest" description="Disordered" evidence="1">
    <location>
        <begin position="305"/>
        <end position="340"/>
    </location>
</feature>
<protein>
    <submittedName>
        <fullName evidence="3">Uncharacterized protein</fullName>
    </submittedName>
</protein>
<dbReference type="EMBL" id="WIUZ02000014">
    <property type="protein sequence ID" value="KAF9781396.1"/>
    <property type="molecule type" value="Genomic_DNA"/>
</dbReference>
<dbReference type="Proteomes" id="UP000736335">
    <property type="component" value="Unassembled WGS sequence"/>
</dbReference>